<evidence type="ECO:0000256" key="1">
    <source>
        <dbReference type="SAM" id="MobiDB-lite"/>
    </source>
</evidence>
<reference evidence="2" key="1">
    <citation type="submission" date="2021-02" db="EMBL/GenBank/DDBJ databases">
        <authorList>
            <person name="Dougan E. K."/>
            <person name="Rhodes N."/>
            <person name="Thang M."/>
            <person name="Chan C."/>
        </authorList>
    </citation>
    <scope>NUCLEOTIDE SEQUENCE</scope>
</reference>
<feature type="region of interest" description="Disordered" evidence="1">
    <location>
        <begin position="818"/>
        <end position="909"/>
    </location>
</feature>
<feature type="compositionally biased region" description="Low complexity" evidence="1">
    <location>
        <begin position="776"/>
        <end position="793"/>
    </location>
</feature>
<dbReference type="AlphaFoldDB" id="A0A813HYR1"/>
<evidence type="ECO:0000313" key="3">
    <source>
        <dbReference type="Proteomes" id="UP000654075"/>
    </source>
</evidence>
<proteinExistence type="predicted"/>
<comment type="caution">
    <text evidence="2">The sequence shown here is derived from an EMBL/GenBank/DDBJ whole genome shotgun (WGS) entry which is preliminary data.</text>
</comment>
<dbReference type="EMBL" id="CAJNNV010033199">
    <property type="protein sequence ID" value="CAE8642750.1"/>
    <property type="molecule type" value="Genomic_DNA"/>
</dbReference>
<accession>A0A813HYR1</accession>
<feature type="compositionally biased region" description="Low complexity" evidence="1">
    <location>
        <begin position="600"/>
        <end position="615"/>
    </location>
</feature>
<feature type="compositionally biased region" description="Basic and acidic residues" evidence="1">
    <location>
        <begin position="874"/>
        <end position="894"/>
    </location>
</feature>
<dbReference type="Proteomes" id="UP000654075">
    <property type="component" value="Unassembled WGS sequence"/>
</dbReference>
<evidence type="ECO:0000313" key="2">
    <source>
        <dbReference type="EMBL" id="CAE8642750.1"/>
    </source>
</evidence>
<organism evidence="2 3">
    <name type="scientific">Polarella glacialis</name>
    <name type="common">Dinoflagellate</name>
    <dbReference type="NCBI Taxonomy" id="89957"/>
    <lineage>
        <taxon>Eukaryota</taxon>
        <taxon>Sar</taxon>
        <taxon>Alveolata</taxon>
        <taxon>Dinophyceae</taxon>
        <taxon>Suessiales</taxon>
        <taxon>Suessiaceae</taxon>
        <taxon>Polarella</taxon>
    </lineage>
</organism>
<feature type="region of interest" description="Disordered" evidence="1">
    <location>
        <begin position="773"/>
        <end position="793"/>
    </location>
</feature>
<feature type="compositionally biased region" description="Basic and acidic residues" evidence="1">
    <location>
        <begin position="842"/>
        <end position="863"/>
    </location>
</feature>
<sequence length="1006" mass="107184">MSPLQKLGMALQLHGSSRPVPGEEVALEPDRLGAFANSFLPNSWQAGAAQRHSMHDCSLPPGQESSLPLMRRAPESLPETTTNSGISMSKPRDAGVSGVLGASQHPLPLDLSVGSLQMDPSCANMGSFSAGTGISVGSFSLGARMAAPIPLLPSGGNSLLRGCENYPQSFTVGKLPMQMPPASVGYAIENRSPSPMPLASGSSSNILYGTPAVGSYAASPHPTASFGGCTARFQTAAPAAVPIGIPTHSPPSPLLQQRSWSPAPSRSRSASPRPASQVWTGPPQLLTGVSVSWVPGPPPPPVPLTLSSSGTSTAVGSAQVLSPGPAFRPSFAWGTSAQETMQVLTSASAGVAVTAGSTARHVSQRLEAVSPDHKGNLQCMPAKYSRQRWDSEFPVATDAPEVPRVGLAASAASSRGRGCLCHATLVAEAKNGLEQRVAAAVSEKRRWMNETAPAAASASPMQRSSYPIESSFYDELTTLDMNLRERHSEFEVPAPRGAFSSSSTHLSELLSTSTNDKFLLGKLTPPFLKYLSESSPPGRDLASGATSSLDSLRQSGTASLLSSGSFLLHRPIQLPASRLQDIQLQSSRLQGLRGLPTEGSSSRLASSHSSLLGSSRFGQTDQPSRSRFGETPSPSAFQRIKARSASPTWEERDRPRPSALFGSTVDRPSSSSSSASATGQLSQIFESRLRGAPPPEPLQPSRLFAHCGEPHEAANLRLRNENAAQGSFTLLPHRDSPQDPTFPAHGNYQFSPLSPRLWAQELSTSTENAFANGEPQQYSQTQDQPFQQQEQQQQQRQQEQLQQQQLQQQLQQQQQELQQQQQEQQGSAQSRRSRSPRSPAPEGHRLTTSSEERLASRSPRSDSENWAPKPLPWLREESSEESRGLIRRPSEREPSGSGSKGRKNQRPSGALGAELIQRKEGAGDDGTFVSLALDTGPKAAQEGYQVLGWWEARGSGDAAGGVSQLTPSPLMFDTAAHGIALDTMLASSSDTTFHFRNLDKLASKHV</sequence>
<protein>
    <submittedName>
        <fullName evidence="2">Uncharacterized protein</fullName>
    </submittedName>
</protein>
<feature type="region of interest" description="Disordered" evidence="1">
    <location>
        <begin position="242"/>
        <end position="282"/>
    </location>
</feature>
<feature type="region of interest" description="Disordered" evidence="1">
    <location>
        <begin position="593"/>
        <end position="680"/>
    </location>
</feature>
<feature type="region of interest" description="Disordered" evidence="1">
    <location>
        <begin position="729"/>
        <end position="748"/>
    </location>
</feature>
<feature type="region of interest" description="Disordered" evidence="1">
    <location>
        <begin position="1"/>
        <end position="20"/>
    </location>
</feature>
<gene>
    <name evidence="2" type="ORF">PGLA1383_LOCUS57152</name>
</gene>
<feature type="compositionally biased region" description="Low complexity" evidence="1">
    <location>
        <begin position="258"/>
        <end position="276"/>
    </location>
</feature>
<name>A0A813HYR1_POLGL</name>
<feature type="compositionally biased region" description="Polar residues" evidence="1">
    <location>
        <begin position="616"/>
        <end position="625"/>
    </location>
</feature>
<keyword evidence="3" id="KW-1185">Reference proteome</keyword>